<name>A0A7S1ZFN7_9STRA</name>
<accession>A0A7S1ZFN7</accession>
<evidence type="ECO:0000313" key="1">
    <source>
        <dbReference type="EMBL" id="CAD9337105.1"/>
    </source>
</evidence>
<dbReference type="AlphaFoldDB" id="A0A7S1ZFN7"/>
<sequence length="120" mass="14058">MNVLPTLEITVEFCSTSPLFLSTTNSWSHSETREVSYLRYQDNRFFNYLITILAFSRDRTDLLFAKRCIAVNMIQQHVWLKTDFFHTNGKYQALTNAHDSAKKKNVLIRKLLYIVYSPSA</sequence>
<gene>
    <name evidence="1" type="ORF">DBRI1063_LOCUS14615</name>
</gene>
<organism evidence="1">
    <name type="scientific">Ditylum brightwellii</name>
    <dbReference type="NCBI Taxonomy" id="49249"/>
    <lineage>
        <taxon>Eukaryota</taxon>
        <taxon>Sar</taxon>
        <taxon>Stramenopiles</taxon>
        <taxon>Ochrophyta</taxon>
        <taxon>Bacillariophyta</taxon>
        <taxon>Mediophyceae</taxon>
        <taxon>Lithodesmiophycidae</taxon>
        <taxon>Lithodesmiales</taxon>
        <taxon>Lithodesmiaceae</taxon>
        <taxon>Ditylum</taxon>
    </lineage>
</organism>
<dbReference type="EMBL" id="HBGN01022901">
    <property type="protein sequence ID" value="CAD9337105.1"/>
    <property type="molecule type" value="Transcribed_RNA"/>
</dbReference>
<proteinExistence type="predicted"/>
<reference evidence="1" key="1">
    <citation type="submission" date="2021-01" db="EMBL/GenBank/DDBJ databases">
        <authorList>
            <person name="Corre E."/>
            <person name="Pelletier E."/>
            <person name="Niang G."/>
            <person name="Scheremetjew M."/>
            <person name="Finn R."/>
            <person name="Kale V."/>
            <person name="Holt S."/>
            <person name="Cochrane G."/>
            <person name="Meng A."/>
            <person name="Brown T."/>
            <person name="Cohen L."/>
        </authorList>
    </citation>
    <scope>NUCLEOTIDE SEQUENCE</scope>
    <source>
        <strain evidence="1">Pop2</strain>
    </source>
</reference>
<protein>
    <submittedName>
        <fullName evidence="1">Uncharacterized protein</fullName>
    </submittedName>
</protein>